<proteinExistence type="inferred from homology"/>
<dbReference type="PANTHER" id="PTHR34216">
    <property type="match status" value="1"/>
</dbReference>
<dbReference type="AlphaFoldDB" id="A0A1X7AC49"/>
<comment type="similarity">
    <text evidence="3">Belongs to the polysaccharide deacetylase family.</text>
</comment>
<dbReference type="EMBL" id="FWFP01000017">
    <property type="protein sequence ID" value="SLN75890.1"/>
    <property type="molecule type" value="Genomic_DNA"/>
</dbReference>
<evidence type="ECO:0000256" key="6">
    <source>
        <dbReference type="ARBA" id="ARBA00032976"/>
    </source>
</evidence>
<dbReference type="GO" id="GO:0005576">
    <property type="term" value="C:extracellular region"/>
    <property type="evidence" value="ECO:0007669"/>
    <property type="project" value="UniProtKB-SubCell"/>
</dbReference>
<dbReference type="InterPro" id="IPR002509">
    <property type="entry name" value="NODB_dom"/>
</dbReference>
<accession>A0A1X7AC49</accession>
<reference evidence="9" key="1">
    <citation type="submission" date="2017-03" db="EMBL/GenBank/DDBJ databases">
        <authorList>
            <person name="Rodrigo-Torres L."/>
            <person name="Arahal R.D."/>
            <person name="Lucena T."/>
        </authorList>
    </citation>
    <scope>NUCLEOTIDE SEQUENCE [LARGE SCALE GENOMIC DNA]</scope>
    <source>
        <strain evidence="9">CECT 8411</strain>
    </source>
</reference>
<protein>
    <recommendedName>
        <fullName evidence="4">Chitooligosaccharide deacetylase</fullName>
    </recommendedName>
    <alternativeName>
        <fullName evidence="6">Nodulation protein B</fullName>
    </alternativeName>
</protein>
<dbReference type="PROSITE" id="PS51677">
    <property type="entry name" value="NODB"/>
    <property type="match status" value="1"/>
</dbReference>
<dbReference type="InterPro" id="IPR051398">
    <property type="entry name" value="Polysacch_Deacetylase"/>
</dbReference>
<sequence length="248" mass="27501">MTPRLEILMYHSISDAPGPTSIPPQIFAAQMQALADSGLPVVSPDAMATPPQTRSVVITFDDGFSDFDTIAWPILRTHGFHPIVYLPSGRMGELENWVGCNTPRRPLMSWDRVGHLAAEGVFFGGHSITHPDLTTLPAETLEQEVVRSGQDIAARLGQPIRHFAPPYGASSPEVRRCIARHYTTSVGTRLGVAGPRDDLHDLPRLEMFYFTDVSRWQEHLAGRGGAYLAIRRTMRRARQMTRKHLGVG</sequence>
<dbReference type="Gene3D" id="3.20.20.370">
    <property type="entry name" value="Glycoside hydrolase/deacetylase"/>
    <property type="match status" value="1"/>
</dbReference>
<dbReference type="RefSeq" id="WP_143534959.1">
    <property type="nucleotide sequence ID" value="NZ_FWFP01000017.1"/>
</dbReference>
<evidence type="ECO:0000256" key="2">
    <source>
        <dbReference type="ARBA" id="ARBA00004613"/>
    </source>
</evidence>
<dbReference type="PANTHER" id="PTHR34216:SF3">
    <property type="entry name" value="POLY-BETA-1,6-N-ACETYL-D-GLUCOSAMINE N-DEACETYLASE"/>
    <property type="match status" value="1"/>
</dbReference>
<keyword evidence="9" id="KW-1185">Reference proteome</keyword>
<evidence type="ECO:0000313" key="9">
    <source>
        <dbReference type="Proteomes" id="UP000193778"/>
    </source>
</evidence>
<organism evidence="8 9">
    <name type="scientific">Ruegeria meonggei</name>
    <dbReference type="NCBI Taxonomy" id="1446476"/>
    <lineage>
        <taxon>Bacteria</taxon>
        <taxon>Pseudomonadati</taxon>
        <taxon>Pseudomonadota</taxon>
        <taxon>Alphaproteobacteria</taxon>
        <taxon>Rhodobacterales</taxon>
        <taxon>Roseobacteraceae</taxon>
        <taxon>Ruegeria</taxon>
    </lineage>
</organism>
<dbReference type="InterPro" id="IPR011330">
    <property type="entry name" value="Glyco_hydro/deAcase_b/a-brl"/>
</dbReference>
<evidence type="ECO:0000256" key="3">
    <source>
        <dbReference type="ARBA" id="ARBA00010973"/>
    </source>
</evidence>
<dbReference type="GO" id="GO:0005975">
    <property type="term" value="P:carbohydrate metabolic process"/>
    <property type="evidence" value="ECO:0007669"/>
    <property type="project" value="InterPro"/>
</dbReference>
<dbReference type="Pfam" id="PF01522">
    <property type="entry name" value="Polysacc_deac_1"/>
    <property type="match status" value="1"/>
</dbReference>
<evidence type="ECO:0000259" key="7">
    <source>
        <dbReference type="PROSITE" id="PS51677"/>
    </source>
</evidence>
<dbReference type="GO" id="GO:0016810">
    <property type="term" value="F:hydrolase activity, acting on carbon-nitrogen (but not peptide) bonds"/>
    <property type="evidence" value="ECO:0007669"/>
    <property type="project" value="InterPro"/>
</dbReference>
<evidence type="ECO:0000313" key="8">
    <source>
        <dbReference type="EMBL" id="SLN75890.1"/>
    </source>
</evidence>
<dbReference type="CDD" id="cd10918">
    <property type="entry name" value="CE4_NodB_like_5s_6s"/>
    <property type="match status" value="1"/>
</dbReference>
<comment type="function">
    <text evidence="1">Is involved in generating a small heat-stable compound (Nod), an acylated oligomer of N-acetylglucosamine, that stimulates mitosis in various plant protoplasts.</text>
</comment>
<comment type="subcellular location">
    <subcellularLocation>
        <location evidence="2">Secreted</location>
    </subcellularLocation>
</comment>
<name>A0A1X7AC49_9RHOB</name>
<feature type="domain" description="NodB homology" evidence="7">
    <location>
        <begin position="54"/>
        <end position="248"/>
    </location>
</feature>
<evidence type="ECO:0000256" key="5">
    <source>
        <dbReference type="ARBA" id="ARBA00022729"/>
    </source>
</evidence>
<evidence type="ECO:0000256" key="4">
    <source>
        <dbReference type="ARBA" id="ARBA00020071"/>
    </source>
</evidence>
<gene>
    <name evidence="8" type="ORF">RUM8411_04289</name>
</gene>
<dbReference type="OrthoDB" id="9814639at2"/>
<keyword evidence="5" id="KW-0732">Signal</keyword>
<dbReference type="SUPFAM" id="SSF88713">
    <property type="entry name" value="Glycoside hydrolase/deacetylase"/>
    <property type="match status" value="1"/>
</dbReference>
<dbReference type="Proteomes" id="UP000193778">
    <property type="component" value="Unassembled WGS sequence"/>
</dbReference>
<evidence type="ECO:0000256" key="1">
    <source>
        <dbReference type="ARBA" id="ARBA00003236"/>
    </source>
</evidence>